<protein>
    <submittedName>
        <fullName evidence="5">FAD-dependent monooxygenase</fullName>
    </submittedName>
</protein>
<feature type="domain" description="FAD-binding" evidence="4">
    <location>
        <begin position="12"/>
        <end position="362"/>
    </location>
</feature>
<dbReference type="Gene3D" id="3.30.9.10">
    <property type="entry name" value="D-Amino Acid Oxidase, subunit A, domain 2"/>
    <property type="match status" value="1"/>
</dbReference>
<dbReference type="GO" id="GO:0071949">
    <property type="term" value="F:FAD binding"/>
    <property type="evidence" value="ECO:0007669"/>
    <property type="project" value="InterPro"/>
</dbReference>
<dbReference type="PRINTS" id="PR00420">
    <property type="entry name" value="RNGMNOXGNASE"/>
</dbReference>
<dbReference type="Pfam" id="PF21274">
    <property type="entry name" value="Rng_hyd_C"/>
    <property type="match status" value="1"/>
</dbReference>
<accession>A0AAW6LQA7</accession>
<comment type="caution">
    <text evidence="5">The sequence shown here is derived from an EMBL/GenBank/DDBJ whole genome shotgun (WGS) entry which is preliminary data.</text>
</comment>
<gene>
    <name evidence="5" type="ORF">PXH69_30800</name>
</gene>
<dbReference type="PANTHER" id="PTHR43004">
    <property type="entry name" value="TRK SYSTEM POTASSIUM UPTAKE PROTEIN"/>
    <property type="match status" value="1"/>
</dbReference>
<dbReference type="InterPro" id="IPR002938">
    <property type="entry name" value="FAD-bd"/>
</dbReference>
<dbReference type="NCBIfam" id="NF004780">
    <property type="entry name" value="PRK06126.1"/>
    <property type="match status" value="1"/>
</dbReference>
<dbReference type="Gene3D" id="3.50.50.60">
    <property type="entry name" value="FAD/NAD(P)-binding domain"/>
    <property type="match status" value="1"/>
</dbReference>
<keyword evidence="2" id="KW-0285">Flavoprotein</keyword>
<keyword evidence="5" id="KW-0503">Monooxygenase</keyword>
<sequence length="528" mass="57093">MTFFNAQSTLPPVIIMGAGPAGLAAAAELAFHNVRSVIIEPRGEVSHARPRAKTTSPRTMEHFRRWGVADAIRARAPLSPQWNRRVVFCDTLKGSVITEFDNVFGLSAEPHELFAESGQQVPQPVVEEVLREHVVSTGLVDLRLGERAVKVHEAVDNVTVTIERPDGSSYDLVAEYVLGCDGCWSIARESIGATLQGSSAPTSNLNVVFKSTTLRPSMGDAVQYWVLGPEVKGAIGPLDREGTWWAGLSGAGDWCDARQAVRLIAALAGRSESEIDIEVLSTDRWTPRMLLADRFASDRVFLVGESAHLNPPFGGHGFNTCVGDAVNIGWKIAAVLDGWGDRHLLGTYENERRTVAQETIEAAAKNLRASGPGIPRSPELLQATKTEEFHSLGLVLGYSYRDSPIIASTTAATPTNVQTYRPSTEPGGRLPHVWISPGHALYDDLGSGFTLLAPAHADSVVVARFVDQAVAHRIPLSVAPTPPGGPWTPDEFLLIRPDQHIAWSGEQLDDADLERAVGRVQTGDRTRA</sequence>
<evidence type="ECO:0000313" key="5">
    <source>
        <dbReference type="EMBL" id="MDE8649368.1"/>
    </source>
</evidence>
<keyword evidence="5" id="KW-0560">Oxidoreductase</keyword>
<dbReference type="Proteomes" id="UP001217325">
    <property type="component" value="Unassembled WGS sequence"/>
</dbReference>
<name>A0AAW6LQA7_RHOSG</name>
<evidence type="ECO:0000259" key="4">
    <source>
        <dbReference type="Pfam" id="PF01494"/>
    </source>
</evidence>
<organism evidence="5 6">
    <name type="scientific">Rhodococcus qingshengii</name>
    <dbReference type="NCBI Taxonomy" id="334542"/>
    <lineage>
        <taxon>Bacteria</taxon>
        <taxon>Bacillati</taxon>
        <taxon>Actinomycetota</taxon>
        <taxon>Actinomycetes</taxon>
        <taxon>Mycobacteriales</taxon>
        <taxon>Nocardiaceae</taxon>
        <taxon>Rhodococcus</taxon>
        <taxon>Rhodococcus erythropolis group</taxon>
    </lineage>
</organism>
<dbReference type="EMBL" id="JARDXE010000026">
    <property type="protein sequence ID" value="MDE8649368.1"/>
    <property type="molecule type" value="Genomic_DNA"/>
</dbReference>
<keyword evidence="3" id="KW-0274">FAD</keyword>
<evidence type="ECO:0000256" key="2">
    <source>
        <dbReference type="ARBA" id="ARBA00022630"/>
    </source>
</evidence>
<dbReference type="InterPro" id="IPR036188">
    <property type="entry name" value="FAD/NAD-bd_sf"/>
</dbReference>
<proteinExistence type="predicted"/>
<comment type="cofactor">
    <cofactor evidence="1">
        <name>FAD</name>
        <dbReference type="ChEBI" id="CHEBI:57692"/>
    </cofactor>
</comment>
<dbReference type="RefSeq" id="WP_275232874.1">
    <property type="nucleotide sequence ID" value="NZ_JARDXE010000026.1"/>
</dbReference>
<dbReference type="SUPFAM" id="SSF51905">
    <property type="entry name" value="FAD/NAD(P)-binding domain"/>
    <property type="match status" value="1"/>
</dbReference>
<dbReference type="Gene3D" id="3.40.30.120">
    <property type="match status" value="1"/>
</dbReference>
<dbReference type="InterPro" id="IPR050641">
    <property type="entry name" value="RIFMO-like"/>
</dbReference>
<evidence type="ECO:0000313" key="6">
    <source>
        <dbReference type="Proteomes" id="UP001217325"/>
    </source>
</evidence>
<dbReference type="PANTHER" id="PTHR43004:SF19">
    <property type="entry name" value="BINDING MONOOXYGENASE, PUTATIVE (JCVI)-RELATED"/>
    <property type="match status" value="1"/>
</dbReference>
<reference evidence="5" key="1">
    <citation type="submission" date="2023-02" db="EMBL/GenBank/DDBJ databases">
        <title>A novel hydrolase synthesized by Rhodococcus erythropolis HQ is responsible for the detoxification of Zearalenone.</title>
        <authorList>
            <person name="Hu J."/>
            <person name="Xu J."/>
        </authorList>
    </citation>
    <scope>NUCLEOTIDE SEQUENCE</scope>
    <source>
        <strain evidence="5">HQ</strain>
    </source>
</reference>
<evidence type="ECO:0000256" key="1">
    <source>
        <dbReference type="ARBA" id="ARBA00001974"/>
    </source>
</evidence>
<dbReference type="GO" id="GO:0016709">
    <property type="term" value="F:oxidoreductase activity, acting on paired donors, with incorporation or reduction of molecular oxygen, NAD(P)H as one donor, and incorporation of one atom of oxygen"/>
    <property type="evidence" value="ECO:0007669"/>
    <property type="project" value="UniProtKB-ARBA"/>
</dbReference>
<dbReference type="Pfam" id="PF01494">
    <property type="entry name" value="FAD_binding_3"/>
    <property type="match status" value="1"/>
</dbReference>
<dbReference type="AlphaFoldDB" id="A0AAW6LQA7"/>
<evidence type="ECO:0000256" key="3">
    <source>
        <dbReference type="ARBA" id="ARBA00022827"/>
    </source>
</evidence>